<keyword evidence="7" id="KW-0472">Membrane</keyword>
<dbReference type="InterPro" id="IPR027417">
    <property type="entry name" value="P-loop_NTPase"/>
</dbReference>
<dbReference type="PANTHER" id="PTHR43297:SF2">
    <property type="entry name" value="DIPEPTIDE TRANSPORT ATP-BINDING PROTEIN DPPD"/>
    <property type="match status" value="1"/>
</dbReference>
<evidence type="ECO:0000256" key="5">
    <source>
        <dbReference type="ARBA" id="ARBA00022741"/>
    </source>
</evidence>
<dbReference type="InterPro" id="IPR050388">
    <property type="entry name" value="ABC_Ni/Peptide_Import"/>
</dbReference>
<organism evidence="10 11">
    <name type="scientific">Micromonospora yangpuensis</name>
    <dbReference type="NCBI Taxonomy" id="683228"/>
    <lineage>
        <taxon>Bacteria</taxon>
        <taxon>Bacillati</taxon>
        <taxon>Actinomycetota</taxon>
        <taxon>Actinomycetes</taxon>
        <taxon>Micromonosporales</taxon>
        <taxon>Micromonosporaceae</taxon>
        <taxon>Micromonospora</taxon>
    </lineage>
</organism>
<dbReference type="STRING" id="683228.GA0070617_2834"/>
<evidence type="ECO:0000256" key="1">
    <source>
        <dbReference type="ARBA" id="ARBA00004202"/>
    </source>
</evidence>
<protein>
    <submittedName>
        <fullName evidence="10">Oligopeptide transport system ATP-binding protein</fullName>
    </submittedName>
</protein>
<dbReference type="FunFam" id="3.40.50.300:FF:000016">
    <property type="entry name" value="Oligopeptide ABC transporter ATP-binding component"/>
    <property type="match status" value="1"/>
</dbReference>
<evidence type="ECO:0000313" key="11">
    <source>
        <dbReference type="Proteomes" id="UP000198937"/>
    </source>
</evidence>
<keyword evidence="3" id="KW-0813">Transport</keyword>
<dbReference type="NCBIfam" id="TIGR01727">
    <property type="entry name" value="oligo_HPY"/>
    <property type="match status" value="1"/>
</dbReference>
<evidence type="ECO:0000313" key="10">
    <source>
        <dbReference type="EMBL" id="SCL55018.1"/>
    </source>
</evidence>
<keyword evidence="5" id="KW-0547">Nucleotide-binding</keyword>
<feature type="region of interest" description="Disordered" evidence="8">
    <location>
        <begin position="1"/>
        <end position="21"/>
    </location>
</feature>
<comment type="similarity">
    <text evidence="2">Belongs to the ABC transporter superfamily.</text>
</comment>
<proteinExistence type="inferred from homology"/>
<dbReference type="SMART" id="SM00382">
    <property type="entry name" value="AAA"/>
    <property type="match status" value="1"/>
</dbReference>
<dbReference type="InterPro" id="IPR003439">
    <property type="entry name" value="ABC_transporter-like_ATP-bd"/>
</dbReference>
<dbReference type="AlphaFoldDB" id="A0A1C6ULZ4"/>
<dbReference type="InterPro" id="IPR013563">
    <property type="entry name" value="Oligopep_ABC_C"/>
</dbReference>
<reference evidence="10 11" key="1">
    <citation type="submission" date="2016-06" db="EMBL/GenBank/DDBJ databases">
        <authorList>
            <person name="Kjaerup R.B."/>
            <person name="Dalgaard T.S."/>
            <person name="Juul-Madsen H.R."/>
        </authorList>
    </citation>
    <scope>NUCLEOTIDE SEQUENCE [LARGE SCALE GENOMIC DNA]</scope>
    <source>
        <strain evidence="10 11">DSM 45577</strain>
    </source>
</reference>
<dbReference type="Gene3D" id="3.40.50.300">
    <property type="entry name" value="P-loop containing nucleotide triphosphate hydrolases"/>
    <property type="match status" value="1"/>
</dbReference>
<dbReference type="GO" id="GO:0015833">
    <property type="term" value="P:peptide transport"/>
    <property type="evidence" value="ECO:0007669"/>
    <property type="project" value="InterPro"/>
</dbReference>
<keyword evidence="11" id="KW-1185">Reference proteome</keyword>
<evidence type="ECO:0000256" key="3">
    <source>
        <dbReference type="ARBA" id="ARBA00022448"/>
    </source>
</evidence>
<accession>A0A1C6ULZ4</accession>
<keyword evidence="6 10" id="KW-0067">ATP-binding</keyword>
<dbReference type="Pfam" id="PF00005">
    <property type="entry name" value="ABC_tran"/>
    <property type="match status" value="1"/>
</dbReference>
<evidence type="ECO:0000259" key="9">
    <source>
        <dbReference type="PROSITE" id="PS50893"/>
    </source>
</evidence>
<dbReference type="SUPFAM" id="SSF52540">
    <property type="entry name" value="P-loop containing nucleoside triphosphate hydrolases"/>
    <property type="match status" value="1"/>
</dbReference>
<dbReference type="GO" id="GO:0016887">
    <property type="term" value="F:ATP hydrolysis activity"/>
    <property type="evidence" value="ECO:0007669"/>
    <property type="project" value="InterPro"/>
</dbReference>
<evidence type="ECO:0000256" key="6">
    <source>
        <dbReference type="ARBA" id="ARBA00022840"/>
    </source>
</evidence>
<gene>
    <name evidence="10" type="ORF">GA0070617_2834</name>
</gene>
<evidence type="ECO:0000256" key="4">
    <source>
        <dbReference type="ARBA" id="ARBA00022475"/>
    </source>
</evidence>
<dbReference type="InterPro" id="IPR003593">
    <property type="entry name" value="AAA+_ATPase"/>
</dbReference>
<feature type="domain" description="ABC transporter" evidence="9">
    <location>
        <begin position="27"/>
        <end position="277"/>
    </location>
</feature>
<dbReference type="InterPro" id="IPR017871">
    <property type="entry name" value="ABC_transporter-like_CS"/>
</dbReference>
<dbReference type="Pfam" id="PF08352">
    <property type="entry name" value="oligo_HPY"/>
    <property type="match status" value="1"/>
</dbReference>
<dbReference type="PROSITE" id="PS00211">
    <property type="entry name" value="ABC_TRANSPORTER_1"/>
    <property type="match status" value="1"/>
</dbReference>
<dbReference type="GO" id="GO:0005524">
    <property type="term" value="F:ATP binding"/>
    <property type="evidence" value="ECO:0007669"/>
    <property type="project" value="UniProtKB-KW"/>
</dbReference>
<evidence type="ECO:0000256" key="7">
    <source>
        <dbReference type="ARBA" id="ARBA00023136"/>
    </source>
</evidence>
<dbReference type="CDD" id="cd03257">
    <property type="entry name" value="ABC_NikE_OppD_transporters"/>
    <property type="match status" value="1"/>
</dbReference>
<comment type="subcellular location">
    <subcellularLocation>
        <location evidence="1">Cell membrane</location>
        <topology evidence="1">Peripheral membrane protein</topology>
    </subcellularLocation>
</comment>
<sequence>MTARDVLPGTGALPGAPATTQPAGRLLEVSGLTTRFDTPDGLVHAVNGVDFHVDRAEIVGVVGESGCGKSVTIRSILGLVRPPGRVVDGTAMFDGVDLLGLRGAQLRRLRGRQIGFIAQNPFSALNPVLRIHRQFANIMAAHGVRSGGTARDRARTALADVGIAGPDRVLDGYPHQLSGGMAQRVVIAMAMLLDPALVVADEPTTGLDLTVQRQILDLIRGLVQQHGRSMLLVTHDLGVVAQYCDRVVVMYAGKVIEHGAVRDVLNTPRHPYTQALIRAVPRPGQPLVHLTGRLPDLVDYPRGCPFQARCPDAFAPCDHVIPEAATVGGGQTYWCHLSKEPEVVR</sequence>
<dbReference type="PROSITE" id="PS50893">
    <property type="entry name" value="ABC_TRANSPORTER_2"/>
    <property type="match status" value="1"/>
</dbReference>
<dbReference type="Proteomes" id="UP000198937">
    <property type="component" value="Unassembled WGS sequence"/>
</dbReference>
<name>A0A1C6ULZ4_9ACTN</name>
<evidence type="ECO:0000256" key="8">
    <source>
        <dbReference type="SAM" id="MobiDB-lite"/>
    </source>
</evidence>
<dbReference type="GO" id="GO:0005886">
    <property type="term" value="C:plasma membrane"/>
    <property type="evidence" value="ECO:0007669"/>
    <property type="project" value="UniProtKB-SubCell"/>
</dbReference>
<dbReference type="PANTHER" id="PTHR43297">
    <property type="entry name" value="OLIGOPEPTIDE TRANSPORT ATP-BINDING PROTEIN APPD"/>
    <property type="match status" value="1"/>
</dbReference>
<dbReference type="EMBL" id="FMIA01000002">
    <property type="protein sequence ID" value="SCL55018.1"/>
    <property type="molecule type" value="Genomic_DNA"/>
</dbReference>
<evidence type="ECO:0000256" key="2">
    <source>
        <dbReference type="ARBA" id="ARBA00005417"/>
    </source>
</evidence>
<keyword evidence="4" id="KW-1003">Cell membrane</keyword>
<dbReference type="RefSeq" id="WP_175440527.1">
    <property type="nucleotide sequence ID" value="NZ_BMMJ01000009.1"/>
</dbReference>